<evidence type="ECO:0000313" key="1">
    <source>
        <dbReference type="EMBL" id="MCM2674784.1"/>
    </source>
</evidence>
<reference evidence="1" key="1">
    <citation type="submission" date="2022-06" db="EMBL/GenBank/DDBJ databases">
        <title>Alkalicoccobacillus porphyridii sp. nov., isolated from a marine red alga, Porphyridium purpureum and reclassification of Shouchella plakortidis and Shouchella gibsonii as Alkalicoccobacillus plakortidis comb. nov. and Alkalicoccobacillus gibsonii comb. nov.</title>
        <authorList>
            <person name="Kim K.H."/>
            <person name="Lee J.K."/>
            <person name="Han D.M."/>
            <person name="Baek J.H."/>
            <person name="Jeon C.O."/>
        </authorList>
    </citation>
    <scope>NUCLEOTIDE SEQUENCE</scope>
    <source>
        <strain evidence="1">DSM 19153</strain>
    </source>
</reference>
<evidence type="ECO:0000313" key="2">
    <source>
        <dbReference type="Proteomes" id="UP001203665"/>
    </source>
</evidence>
<dbReference type="RefSeq" id="WP_251604850.1">
    <property type="nucleotide sequence ID" value="NZ_JAMQJY010000001.1"/>
</dbReference>
<dbReference type="Gene3D" id="2.60.40.2560">
    <property type="match status" value="1"/>
</dbReference>
<proteinExistence type="predicted"/>
<protein>
    <submittedName>
        <fullName evidence="1">Uncharacterized protein</fullName>
    </submittedName>
</protein>
<organism evidence="1 2">
    <name type="scientific">Alkalicoccobacillus plakortidis</name>
    <dbReference type="NCBI Taxonomy" id="444060"/>
    <lineage>
        <taxon>Bacteria</taxon>
        <taxon>Bacillati</taxon>
        <taxon>Bacillota</taxon>
        <taxon>Bacilli</taxon>
        <taxon>Bacillales</taxon>
        <taxon>Bacillaceae</taxon>
        <taxon>Alkalicoccobacillus</taxon>
    </lineage>
</organism>
<name>A0ABT0XFY6_9BACI</name>
<keyword evidence="2" id="KW-1185">Reference proteome</keyword>
<comment type="caution">
    <text evidence="1">The sequence shown here is derived from an EMBL/GenBank/DDBJ whole genome shotgun (WGS) entry which is preliminary data.</text>
</comment>
<sequence length="45" mass="5266">MFVEEEVTESKTYVIPLRVSPSYTGSFDLYIDGELIKNSEERTYE</sequence>
<accession>A0ABT0XFY6</accession>
<dbReference type="EMBL" id="JAMQJY010000001">
    <property type="protein sequence ID" value="MCM2674784.1"/>
    <property type="molecule type" value="Genomic_DNA"/>
</dbReference>
<dbReference type="Proteomes" id="UP001203665">
    <property type="component" value="Unassembled WGS sequence"/>
</dbReference>
<gene>
    <name evidence="1" type="ORF">NDM98_04180</name>
</gene>